<dbReference type="PANTHER" id="PTHR22777">
    <property type="entry name" value="HEMOLYSIN-RELATED"/>
    <property type="match status" value="1"/>
</dbReference>
<dbReference type="RefSeq" id="WP_004569501.1">
    <property type="nucleotide sequence ID" value="NZ_CH724148.1"/>
</dbReference>
<dbReference type="InterPro" id="IPR000644">
    <property type="entry name" value="CBS_dom"/>
</dbReference>
<dbReference type="Gene3D" id="3.10.580.10">
    <property type="entry name" value="CBS-domain"/>
    <property type="match status" value="1"/>
</dbReference>
<dbReference type="eggNOG" id="COG1253">
    <property type="taxonomic scope" value="Bacteria"/>
</dbReference>
<keyword evidence="4 10" id="KW-0812">Transmembrane</keyword>
<proteinExistence type="inferred from homology"/>
<dbReference type="GO" id="GO:0005886">
    <property type="term" value="C:plasma membrane"/>
    <property type="evidence" value="ECO:0007669"/>
    <property type="project" value="UniProtKB-SubCell"/>
</dbReference>
<dbReference type="PANTHER" id="PTHR22777:SF32">
    <property type="entry name" value="UPF0053 INNER MEMBRANE PROTEIN YFJD"/>
    <property type="match status" value="1"/>
</dbReference>
<comment type="subcellular location">
    <subcellularLocation>
        <location evidence="1">Cell membrane</location>
        <topology evidence="1">Multi-pass membrane protein</topology>
    </subcellularLocation>
</comment>
<evidence type="ECO:0000259" key="12">
    <source>
        <dbReference type="PROSITE" id="PS51371"/>
    </source>
</evidence>
<dbReference type="Gene3D" id="3.30.465.10">
    <property type="match status" value="1"/>
</dbReference>
<evidence type="ECO:0000256" key="4">
    <source>
        <dbReference type="ARBA" id="ARBA00022692"/>
    </source>
</evidence>
<dbReference type="InterPro" id="IPR016169">
    <property type="entry name" value="FAD-bd_PCMH_sub2"/>
</dbReference>
<dbReference type="InterPro" id="IPR036318">
    <property type="entry name" value="FAD-bd_PCMH-like_sf"/>
</dbReference>
<sequence length="457" mass="51780">MTTTTSPFNLYKTLTLDPDPEPLFSLLASFDIMIALNAIVLILLLISSALISGSEIAFFSLNQTNINELSNNGKEENIVVSLLKKPRKLLATILITNNFINILIVLLFTSFAETLFGSFNVNLNFYFFEVPVRFLLEIILITFLILLFGEVLPKVYASRNALRFAKTMSKFIHFVSVLLSPFSMPLIAITKWIEKKFGNKASNFSVETLSQALELTSQSATSKDEQKILQGIVNFGNTETVQIMKPRIDIFALSDNESYEDVLRKILTNGYSRNPVYKENIDTIIGVLYAKDLLAHLNKKTFDWQTLLREPFFVPENKKLDDLLGDFRAKKNHLAIVVDEYGGTSGLVTLDDVIEEIVGDINDEFDEDDLSYSKIDDKNYIFEGKTSIKDFCRILDDEDETIFEEEKGESETLAGFILEVSGKFPKKGEKITFKNYTFTIEALDKKRIIQVKATKNA</sequence>
<dbReference type="SUPFAM" id="SSF56176">
    <property type="entry name" value="FAD-binding/transporter-associated domain-like"/>
    <property type="match status" value="1"/>
</dbReference>
<evidence type="ECO:0000256" key="1">
    <source>
        <dbReference type="ARBA" id="ARBA00004651"/>
    </source>
</evidence>
<evidence type="ECO:0000256" key="7">
    <source>
        <dbReference type="ARBA" id="ARBA00023122"/>
    </source>
</evidence>
<keyword evidence="15" id="KW-1185">Reference proteome</keyword>
<feature type="transmembrane region" description="Helical" evidence="11">
    <location>
        <begin position="23"/>
        <end position="46"/>
    </location>
</feature>
<dbReference type="InterPro" id="IPR019862">
    <property type="entry name" value="Motility-assoc_prot_GldE"/>
</dbReference>
<accession>A4BXL2</accession>
<comment type="caution">
    <text evidence="14">The sequence shown here is derived from an EMBL/GenBank/DDBJ whole genome shotgun (WGS) entry which is preliminary data.</text>
</comment>
<dbReference type="Proteomes" id="UP000003053">
    <property type="component" value="Unassembled WGS sequence"/>
</dbReference>
<dbReference type="EMBL" id="AAOG01000001">
    <property type="protein sequence ID" value="EAR13703.1"/>
    <property type="molecule type" value="Genomic_DNA"/>
</dbReference>
<dbReference type="Pfam" id="PF03471">
    <property type="entry name" value="CorC_HlyC"/>
    <property type="match status" value="1"/>
</dbReference>
<dbReference type="STRING" id="313594.PI23P_04377"/>
<dbReference type="OrthoDB" id="9798188at2"/>
<feature type="domain" description="CBS" evidence="12">
    <location>
        <begin position="244"/>
        <end position="306"/>
    </location>
</feature>
<dbReference type="SMART" id="SM00116">
    <property type="entry name" value="CBS"/>
    <property type="match status" value="2"/>
</dbReference>
<evidence type="ECO:0000313" key="14">
    <source>
        <dbReference type="EMBL" id="EAR13703.1"/>
    </source>
</evidence>
<dbReference type="InterPro" id="IPR044751">
    <property type="entry name" value="Ion_transp-like_CBS"/>
</dbReference>
<dbReference type="InterPro" id="IPR005170">
    <property type="entry name" value="Transptr-assoc_dom"/>
</dbReference>
<feature type="domain" description="CBS" evidence="12">
    <location>
        <begin position="307"/>
        <end position="364"/>
    </location>
</feature>
<evidence type="ECO:0000313" key="15">
    <source>
        <dbReference type="Proteomes" id="UP000003053"/>
    </source>
</evidence>
<evidence type="ECO:0000256" key="8">
    <source>
        <dbReference type="ARBA" id="ARBA00023136"/>
    </source>
</evidence>
<keyword evidence="6 10" id="KW-1133">Transmembrane helix</keyword>
<feature type="domain" description="CNNM transmembrane" evidence="13">
    <location>
        <begin position="30"/>
        <end position="225"/>
    </location>
</feature>
<dbReference type="CDD" id="cd04590">
    <property type="entry name" value="CBS_pair_CorC_HlyC_assoc"/>
    <property type="match status" value="1"/>
</dbReference>
<dbReference type="NCBIfam" id="TIGR03520">
    <property type="entry name" value="GldE"/>
    <property type="match status" value="1"/>
</dbReference>
<reference evidence="14 15" key="1">
    <citation type="submission" date="2006-02" db="EMBL/GenBank/DDBJ databases">
        <authorList>
            <person name="Murray A."/>
            <person name="Staley J."/>
            <person name="Ferriera S."/>
            <person name="Johnson J."/>
            <person name="Kravitz S."/>
            <person name="Halpern A."/>
            <person name="Remington K."/>
            <person name="Beeson K."/>
            <person name="Tran B."/>
            <person name="Rogers Y.-H."/>
            <person name="Friedman R."/>
            <person name="Venter J.C."/>
        </authorList>
    </citation>
    <scope>NUCLEOTIDE SEQUENCE [LARGE SCALE GENOMIC DNA]</scope>
    <source>
        <strain evidence="14 15">23-P</strain>
    </source>
</reference>
<dbReference type="GO" id="GO:0050660">
    <property type="term" value="F:flavin adenine dinucleotide binding"/>
    <property type="evidence" value="ECO:0007669"/>
    <property type="project" value="InterPro"/>
</dbReference>
<dbReference type="AlphaFoldDB" id="A4BXL2"/>
<keyword evidence="8 10" id="KW-0472">Membrane</keyword>
<evidence type="ECO:0000256" key="9">
    <source>
        <dbReference type="PROSITE-ProRule" id="PRU00703"/>
    </source>
</evidence>
<evidence type="ECO:0000259" key="13">
    <source>
        <dbReference type="PROSITE" id="PS51846"/>
    </source>
</evidence>
<dbReference type="Pfam" id="PF00571">
    <property type="entry name" value="CBS"/>
    <property type="match status" value="2"/>
</dbReference>
<feature type="transmembrane region" description="Helical" evidence="11">
    <location>
        <begin position="171"/>
        <end position="193"/>
    </location>
</feature>
<evidence type="ECO:0000256" key="2">
    <source>
        <dbReference type="ARBA" id="ARBA00006337"/>
    </source>
</evidence>
<keyword evidence="5" id="KW-0677">Repeat</keyword>
<feature type="transmembrane region" description="Helical" evidence="11">
    <location>
        <begin position="132"/>
        <end position="151"/>
    </location>
</feature>
<evidence type="ECO:0000256" key="10">
    <source>
        <dbReference type="PROSITE-ProRule" id="PRU01193"/>
    </source>
</evidence>
<dbReference type="InterPro" id="IPR002550">
    <property type="entry name" value="CNNM"/>
</dbReference>
<feature type="transmembrane region" description="Helical" evidence="11">
    <location>
        <begin position="89"/>
        <end position="112"/>
    </location>
</feature>
<evidence type="ECO:0000256" key="3">
    <source>
        <dbReference type="ARBA" id="ARBA00022475"/>
    </source>
</evidence>
<dbReference type="PROSITE" id="PS51371">
    <property type="entry name" value="CBS"/>
    <property type="match status" value="2"/>
</dbReference>
<dbReference type="SUPFAM" id="SSF54631">
    <property type="entry name" value="CBS-domain pair"/>
    <property type="match status" value="1"/>
</dbReference>
<protein>
    <submittedName>
        <fullName evidence="14">Hemolysin-related protein, containing CBS domain</fullName>
    </submittedName>
</protein>
<dbReference type="SMART" id="SM01091">
    <property type="entry name" value="CorC_HlyC"/>
    <property type="match status" value="1"/>
</dbReference>
<evidence type="ECO:0000256" key="6">
    <source>
        <dbReference type="ARBA" id="ARBA00022989"/>
    </source>
</evidence>
<keyword evidence="3" id="KW-1003">Cell membrane</keyword>
<gene>
    <name evidence="14" type="ORF">PI23P_04377</name>
</gene>
<keyword evidence="7 9" id="KW-0129">CBS domain</keyword>
<evidence type="ECO:0000256" key="5">
    <source>
        <dbReference type="ARBA" id="ARBA00022737"/>
    </source>
</evidence>
<dbReference type="Pfam" id="PF01595">
    <property type="entry name" value="CNNM"/>
    <property type="match status" value="1"/>
</dbReference>
<evidence type="ECO:0000256" key="11">
    <source>
        <dbReference type="SAM" id="Phobius"/>
    </source>
</evidence>
<organism evidence="14 15">
    <name type="scientific">Polaribacter irgensii 23-P</name>
    <dbReference type="NCBI Taxonomy" id="313594"/>
    <lineage>
        <taxon>Bacteria</taxon>
        <taxon>Pseudomonadati</taxon>
        <taxon>Bacteroidota</taxon>
        <taxon>Flavobacteriia</taxon>
        <taxon>Flavobacteriales</taxon>
        <taxon>Flavobacteriaceae</taxon>
    </lineage>
</organism>
<dbReference type="InterPro" id="IPR046342">
    <property type="entry name" value="CBS_dom_sf"/>
</dbReference>
<comment type="similarity">
    <text evidence="2">Belongs to the UPF0053 family.</text>
</comment>
<dbReference type="PROSITE" id="PS51846">
    <property type="entry name" value="CNNM"/>
    <property type="match status" value="1"/>
</dbReference>
<dbReference type="HOGENOM" id="CLU_015237_4_1_10"/>
<dbReference type="FunFam" id="3.10.580.10:FF:000002">
    <property type="entry name" value="Magnesium/cobalt efflux protein CorC"/>
    <property type="match status" value="1"/>
</dbReference>
<name>A4BXL2_9FLAO</name>